<comment type="caution">
    <text evidence="1">The sequence shown here is derived from an EMBL/GenBank/DDBJ whole genome shotgun (WGS) entry which is preliminary data.</text>
</comment>
<keyword evidence="2" id="KW-1185">Reference proteome</keyword>
<gene>
    <name evidence="1" type="ORF">SKAU_G00304720</name>
</gene>
<name>A0A9Q1EWF2_SYNKA</name>
<dbReference type="AlphaFoldDB" id="A0A9Q1EWF2"/>
<dbReference type="EMBL" id="JAINUF010000012">
    <property type="protein sequence ID" value="KAJ8346279.1"/>
    <property type="molecule type" value="Genomic_DNA"/>
</dbReference>
<sequence>MLRGSIAEQDDANNGAGGNGKAALRVSGLQSSSITAALSGEFSFLGSGRTSRTGGSPSATLSSRFECRCGWRRHPDHWTGLKSVLKSGDLNRTRTTALFGHDKLIYLEQLPEHSEGSCSWLCCAAQG</sequence>
<evidence type="ECO:0000313" key="2">
    <source>
        <dbReference type="Proteomes" id="UP001152622"/>
    </source>
</evidence>
<organism evidence="1 2">
    <name type="scientific">Synaphobranchus kaupii</name>
    <name type="common">Kaup's arrowtooth eel</name>
    <dbReference type="NCBI Taxonomy" id="118154"/>
    <lineage>
        <taxon>Eukaryota</taxon>
        <taxon>Metazoa</taxon>
        <taxon>Chordata</taxon>
        <taxon>Craniata</taxon>
        <taxon>Vertebrata</taxon>
        <taxon>Euteleostomi</taxon>
        <taxon>Actinopterygii</taxon>
        <taxon>Neopterygii</taxon>
        <taxon>Teleostei</taxon>
        <taxon>Anguilliformes</taxon>
        <taxon>Synaphobranchidae</taxon>
        <taxon>Synaphobranchus</taxon>
    </lineage>
</organism>
<reference evidence="1" key="1">
    <citation type="journal article" date="2023" name="Science">
        <title>Genome structures resolve the early diversification of teleost fishes.</title>
        <authorList>
            <person name="Parey E."/>
            <person name="Louis A."/>
            <person name="Montfort J."/>
            <person name="Bouchez O."/>
            <person name="Roques C."/>
            <person name="Iampietro C."/>
            <person name="Lluch J."/>
            <person name="Castinel A."/>
            <person name="Donnadieu C."/>
            <person name="Desvignes T."/>
            <person name="Floi Bucao C."/>
            <person name="Jouanno E."/>
            <person name="Wen M."/>
            <person name="Mejri S."/>
            <person name="Dirks R."/>
            <person name="Jansen H."/>
            <person name="Henkel C."/>
            <person name="Chen W.J."/>
            <person name="Zahm M."/>
            <person name="Cabau C."/>
            <person name="Klopp C."/>
            <person name="Thompson A.W."/>
            <person name="Robinson-Rechavi M."/>
            <person name="Braasch I."/>
            <person name="Lecointre G."/>
            <person name="Bobe J."/>
            <person name="Postlethwait J.H."/>
            <person name="Berthelot C."/>
            <person name="Roest Crollius H."/>
            <person name="Guiguen Y."/>
        </authorList>
    </citation>
    <scope>NUCLEOTIDE SEQUENCE</scope>
    <source>
        <strain evidence="1">WJC10195</strain>
    </source>
</reference>
<dbReference type="OrthoDB" id="10610103at2759"/>
<proteinExistence type="predicted"/>
<dbReference type="Proteomes" id="UP001152622">
    <property type="component" value="Chromosome 12"/>
</dbReference>
<evidence type="ECO:0000313" key="1">
    <source>
        <dbReference type="EMBL" id="KAJ8346279.1"/>
    </source>
</evidence>
<accession>A0A9Q1EWF2</accession>
<protein>
    <submittedName>
        <fullName evidence="1">Uncharacterized protein</fullName>
    </submittedName>
</protein>